<dbReference type="Gene3D" id="3.40.50.11350">
    <property type="match status" value="1"/>
</dbReference>
<reference evidence="3" key="2">
    <citation type="submission" date="2015-01" db="EMBL/GenBank/DDBJ databases">
        <title>Evolutionary Origins and Diversification of the Mycorrhizal Mutualists.</title>
        <authorList>
            <consortium name="DOE Joint Genome Institute"/>
            <consortium name="Mycorrhizal Genomics Consortium"/>
            <person name="Kohler A."/>
            <person name="Kuo A."/>
            <person name="Nagy L.G."/>
            <person name="Floudas D."/>
            <person name="Copeland A."/>
            <person name="Barry K.W."/>
            <person name="Cichocki N."/>
            <person name="Veneault-Fourrey C."/>
            <person name="LaButti K."/>
            <person name="Lindquist E.A."/>
            <person name="Lipzen A."/>
            <person name="Lundell T."/>
            <person name="Morin E."/>
            <person name="Murat C."/>
            <person name="Riley R."/>
            <person name="Ohm R."/>
            <person name="Sun H."/>
            <person name="Tunlid A."/>
            <person name="Henrissat B."/>
            <person name="Grigoriev I.V."/>
            <person name="Hibbett D.S."/>
            <person name="Martin F."/>
        </authorList>
    </citation>
    <scope>NUCLEOTIDE SEQUENCE [LARGE SCALE GENOMIC DNA]</scope>
    <source>
        <strain evidence="3">Foug A</strain>
    </source>
</reference>
<feature type="transmembrane region" description="Helical" evidence="1">
    <location>
        <begin position="38"/>
        <end position="56"/>
    </location>
</feature>
<reference evidence="2 3" key="1">
    <citation type="submission" date="2014-04" db="EMBL/GenBank/DDBJ databases">
        <authorList>
            <consortium name="DOE Joint Genome Institute"/>
            <person name="Kuo A."/>
            <person name="Kohler A."/>
            <person name="Nagy L.G."/>
            <person name="Floudas D."/>
            <person name="Copeland A."/>
            <person name="Barry K.W."/>
            <person name="Cichocki N."/>
            <person name="Veneault-Fourrey C."/>
            <person name="LaButti K."/>
            <person name="Lindquist E.A."/>
            <person name="Lipzen A."/>
            <person name="Lundell T."/>
            <person name="Morin E."/>
            <person name="Murat C."/>
            <person name="Sun H."/>
            <person name="Tunlid A."/>
            <person name="Henrissat B."/>
            <person name="Grigoriev I.V."/>
            <person name="Hibbett D.S."/>
            <person name="Martin F."/>
            <person name="Nordberg H.P."/>
            <person name="Cantor M.N."/>
            <person name="Hua S.X."/>
        </authorList>
    </citation>
    <scope>NUCLEOTIDE SEQUENCE [LARGE SCALE GENOMIC DNA]</scope>
    <source>
        <strain evidence="2 3">Foug A</strain>
    </source>
</reference>
<dbReference type="CDD" id="cd11296">
    <property type="entry name" value="O-FucT_like"/>
    <property type="match status" value="1"/>
</dbReference>
<dbReference type="InParanoid" id="A0A0C2Z055"/>
<dbReference type="EMBL" id="KN822139">
    <property type="protein sequence ID" value="KIM55203.1"/>
    <property type="molecule type" value="Genomic_DNA"/>
</dbReference>
<organism evidence="2 3">
    <name type="scientific">Scleroderma citrinum Foug A</name>
    <dbReference type="NCBI Taxonomy" id="1036808"/>
    <lineage>
        <taxon>Eukaryota</taxon>
        <taxon>Fungi</taxon>
        <taxon>Dikarya</taxon>
        <taxon>Basidiomycota</taxon>
        <taxon>Agaricomycotina</taxon>
        <taxon>Agaricomycetes</taxon>
        <taxon>Agaricomycetidae</taxon>
        <taxon>Boletales</taxon>
        <taxon>Sclerodermatineae</taxon>
        <taxon>Sclerodermataceae</taxon>
        <taxon>Scleroderma</taxon>
    </lineage>
</organism>
<gene>
    <name evidence="2" type="ORF">SCLCIDRAFT_1221346</name>
</gene>
<dbReference type="AlphaFoldDB" id="A0A0C2Z055"/>
<dbReference type="OrthoDB" id="3345970at2759"/>
<keyword evidence="1" id="KW-0812">Transmembrane</keyword>
<name>A0A0C2Z055_9AGAM</name>
<dbReference type="STRING" id="1036808.A0A0C2Z055"/>
<protein>
    <submittedName>
        <fullName evidence="2">Uncharacterized protein</fullName>
    </submittedName>
</protein>
<evidence type="ECO:0000313" key="2">
    <source>
        <dbReference type="EMBL" id="KIM55203.1"/>
    </source>
</evidence>
<dbReference type="HOGENOM" id="CLU_026393_1_0_1"/>
<accession>A0A0C2Z055</accession>
<proteinExistence type="predicted"/>
<keyword evidence="1" id="KW-1133">Transmembrane helix</keyword>
<dbReference type="Proteomes" id="UP000053989">
    <property type="component" value="Unassembled WGS sequence"/>
</dbReference>
<keyword evidence="1" id="KW-0472">Membrane</keyword>
<sequence>MAPWSSLGGYFPVANSQELPRFYRSSSLLRFTRNGPSVALLAIALVSGLLGGFVLSTSSLRLDLCPMPLDALNGISDTFHPPTHDSIIPSLQSEELDLEALRAIVSRTRGYYARDYSMTLGWNNMRYIIETALHHGALLNRTVIIPSFVYARACEYSNDVCAAYATMVNRGDAVNSDEWRELPEEKQMAWKVPMTEMLNLTHLRRTQSVITVAEYLRLHNISEDLELSTGQWDYERYHQNPSVFDSQGKTPSLHTIEGQWYDPPGLNRVDRIPDDMKERGKWNPRLGNIQEDQYGGWKTPSRTKAYHGLEVMLSGRQHVLDWERARAILQANDISGVSTDEGLTDVLLNNGWEIFYTFDGALGMDYVKNVVNPIRMVAPRDSIRGFVDDFYNITEDVLFLEGEIHYERKPASLLFTSTPARDVFARLVLYDMTHTDRVKELAEAMNTRMRDLVGGRMWMSAHMRRGDFVRYHWVMQDDFGEHLARIQNHLDVGREILKNMSPASASNYAVPESTINPTYVQHPPPALGDKFYIATDERDPGNLAYLREHGTVRAPDLITIEDRRRFGWPLLLTDVLGIVEQDLLARASFFYAHALSSVAGGVINLRAANGADPRTAQVD</sequence>
<evidence type="ECO:0000256" key="1">
    <source>
        <dbReference type="SAM" id="Phobius"/>
    </source>
</evidence>
<evidence type="ECO:0000313" key="3">
    <source>
        <dbReference type="Proteomes" id="UP000053989"/>
    </source>
</evidence>
<keyword evidence="3" id="KW-1185">Reference proteome</keyword>